<gene>
    <name evidence="1" type="ORF">LX69_02322</name>
</gene>
<evidence type="ECO:0000313" key="2">
    <source>
        <dbReference type="Proteomes" id="UP000249239"/>
    </source>
</evidence>
<evidence type="ECO:0008006" key="3">
    <source>
        <dbReference type="Google" id="ProtNLM"/>
    </source>
</evidence>
<dbReference type="Proteomes" id="UP000249239">
    <property type="component" value="Unassembled WGS sequence"/>
</dbReference>
<dbReference type="EMBL" id="QKZK01000018">
    <property type="protein sequence ID" value="PZX14992.1"/>
    <property type="molecule type" value="Genomic_DNA"/>
</dbReference>
<dbReference type="AlphaFoldDB" id="A0A2W7NUT8"/>
<accession>A0A2W7NUT8</accession>
<reference evidence="1 2" key="1">
    <citation type="submission" date="2018-06" db="EMBL/GenBank/DDBJ databases">
        <title>Genomic Encyclopedia of Archaeal and Bacterial Type Strains, Phase II (KMG-II): from individual species to whole genera.</title>
        <authorList>
            <person name="Goeker M."/>
        </authorList>
    </citation>
    <scope>NUCLEOTIDE SEQUENCE [LARGE SCALE GENOMIC DNA]</scope>
    <source>
        <strain evidence="1 2">DSM 6779</strain>
    </source>
</reference>
<keyword evidence="2" id="KW-1185">Reference proteome</keyword>
<name>A0A2W7NUT8_9BACT</name>
<dbReference type="SUPFAM" id="SSF55729">
    <property type="entry name" value="Acyl-CoA N-acyltransferases (Nat)"/>
    <property type="match status" value="1"/>
</dbReference>
<protein>
    <recommendedName>
        <fullName evidence="3">Acetyltransferase (GNAT) family protein</fullName>
    </recommendedName>
</protein>
<organism evidence="1 2">
    <name type="scientific">Breznakibacter xylanolyticus</name>
    <dbReference type="NCBI Taxonomy" id="990"/>
    <lineage>
        <taxon>Bacteria</taxon>
        <taxon>Pseudomonadati</taxon>
        <taxon>Bacteroidota</taxon>
        <taxon>Bacteroidia</taxon>
        <taxon>Marinilabiliales</taxon>
        <taxon>Marinilabiliaceae</taxon>
        <taxon>Breznakibacter</taxon>
    </lineage>
</organism>
<evidence type="ECO:0000313" key="1">
    <source>
        <dbReference type="EMBL" id="PZX14992.1"/>
    </source>
</evidence>
<sequence length="359" mass="41437">MYQVKKVSIAQLKDPLVVRWLYSLSVWPVSPARLASYLTNPNADPGDDVIYVVTQMDECVAFRTIMPDLIRGRNGQIKVAWLSGTWVKPSCRGKKLSLLTLHEVMKDWGGRLMFTNYSPVSENVNLQSHEFDLFLRREGMRFYLRSPLSVKFQCSFYGSKFLLKFADSLVNMLFSIHRTLKSRCNVNHNEMISPMDMGDFVDAASTQFSHAISKRESPHFSWILQHPWIGEGKPELRYPFTWLNMGNCVLMRSVVNSSGIIIAFALVNVKQMMATIPYFWCSIDEAGHQLTQGLVDELTNREVLWLTIFDPSVTRFFIKHRLLKKSVKQNYYISHLMKGLMHDPHWYHPVDGDGDVVFV</sequence>
<dbReference type="InterPro" id="IPR016181">
    <property type="entry name" value="Acyl_CoA_acyltransferase"/>
</dbReference>
<proteinExistence type="predicted"/>
<comment type="caution">
    <text evidence="1">The sequence shown here is derived from an EMBL/GenBank/DDBJ whole genome shotgun (WGS) entry which is preliminary data.</text>
</comment>